<comment type="similarity">
    <text evidence="2">Belongs to the type III secretion exporter family.</text>
</comment>
<evidence type="ECO:0000256" key="8">
    <source>
        <dbReference type="ARBA" id="ARBA00022927"/>
    </source>
</evidence>
<dbReference type="Gene3D" id="6.10.250.2080">
    <property type="match status" value="1"/>
</dbReference>
<dbReference type="SUPFAM" id="SSF160544">
    <property type="entry name" value="EscU C-terminal domain-like"/>
    <property type="match status" value="1"/>
</dbReference>
<evidence type="ECO:0000256" key="10">
    <source>
        <dbReference type="ARBA" id="ARBA00023136"/>
    </source>
</evidence>
<sequence length="296" mass="33551">MKNGCSSTLSADNININSISRIMTGFVYDTLRIILPVCAAAMLISVILSGVQTRFKFTFSLLRPKLSRINPISGLKNIFSAKSFVELLKSLIKVTVIAIVLYTEIKTDIKQIINLPASETEEIITWIAKTAYGIVMKTAVIMGIFGAADYLYQWWSYERKIRMTKQEVKDEYKKLEGDPQVKGRIKEIQRKLSAMRMMQMVPKADVVIRNPTHYAVALKYEQKKDAAPIVIAKGKDYVAFKIIATAEKSGVYITENRPLARGLYESVELNQKIPEQYYKAVADILAFLYKLKKEKA</sequence>
<keyword evidence="13" id="KW-0969">Cilium</keyword>
<dbReference type="GO" id="GO:0005886">
    <property type="term" value="C:plasma membrane"/>
    <property type="evidence" value="ECO:0007669"/>
    <property type="project" value="UniProtKB-SubCell"/>
</dbReference>
<evidence type="ECO:0000256" key="5">
    <source>
        <dbReference type="ARBA" id="ARBA00022475"/>
    </source>
</evidence>
<feature type="transmembrane region" description="Helical" evidence="12">
    <location>
        <begin position="33"/>
        <end position="51"/>
    </location>
</feature>
<dbReference type="GO" id="GO:0044780">
    <property type="term" value="P:bacterial-type flagellum assembly"/>
    <property type="evidence" value="ECO:0007669"/>
    <property type="project" value="InterPro"/>
</dbReference>
<dbReference type="NCBIfam" id="TIGR00328">
    <property type="entry name" value="flhB"/>
    <property type="match status" value="1"/>
</dbReference>
<keyword evidence="10 12" id="KW-0472">Membrane</keyword>
<keyword evidence="13" id="KW-0966">Cell projection</keyword>
<keyword evidence="7" id="KW-1005">Bacterial flagellum biogenesis</keyword>
<proteinExistence type="inferred from homology"/>
<dbReference type="InterPro" id="IPR029025">
    <property type="entry name" value="T3SS_substrate_exporter_C"/>
</dbReference>
<dbReference type="AlphaFoldDB" id="A0A645BWL9"/>
<dbReference type="EMBL" id="VSSQ01021742">
    <property type="protein sequence ID" value="MPM67523.1"/>
    <property type="molecule type" value="Genomic_DNA"/>
</dbReference>
<evidence type="ECO:0000256" key="1">
    <source>
        <dbReference type="ARBA" id="ARBA00004651"/>
    </source>
</evidence>
<keyword evidence="8" id="KW-0653">Protein transport</keyword>
<reference evidence="13" key="1">
    <citation type="submission" date="2019-08" db="EMBL/GenBank/DDBJ databases">
        <authorList>
            <person name="Kucharzyk K."/>
            <person name="Murdoch R.W."/>
            <person name="Higgins S."/>
            <person name="Loffler F."/>
        </authorList>
    </citation>
    <scope>NUCLEOTIDE SEQUENCE</scope>
</reference>
<keyword evidence="11" id="KW-1006">Bacterial flagellum protein export</keyword>
<protein>
    <recommendedName>
        <fullName evidence="3">Flagellar biosynthetic protein FlhB</fullName>
    </recommendedName>
</protein>
<dbReference type="FunFam" id="3.40.1690.10:FF:000001">
    <property type="entry name" value="Flagellar biosynthetic protein FlhB"/>
    <property type="match status" value="1"/>
</dbReference>
<evidence type="ECO:0000256" key="6">
    <source>
        <dbReference type="ARBA" id="ARBA00022692"/>
    </source>
</evidence>
<evidence type="ECO:0000256" key="7">
    <source>
        <dbReference type="ARBA" id="ARBA00022795"/>
    </source>
</evidence>
<dbReference type="InterPro" id="IPR006135">
    <property type="entry name" value="T3SS_substrate_exporter"/>
</dbReference>
<evidence type="ECO:0000256" key="2">
    <source>
        <dbReference type="ARBA" id="ARBA00010690"/>
    </source>
</evidence>
<keyword evidence="4" id="KW-0813">Transport</keyword>
<evidence type="ECO:0000313" key="13">
    <source>
        <dbReference type="EMBL" id="MPM67523.1"/>
    </source>
</evidence>
<dbReference type="GO" id="GO:0009306">
    <property type="term" value="P:protein secretion"/>
    <property type="evidence" value="ECO:0007669"/>
    <property type="project" value="InterPro"/>
</dbReference>
<organism evidence="13">
    <name type="scientific">bioreactor metagenome</name>
    <dbReference type="NCBI Taxonomy" id="1076179"/>
    <lineage>
        <taxon>unclassified sequences</taxon>
        <taxon>metagenomes</taxon>
        <taxon>ecological metagenomes</taxon>
    </lineage>
</organism>
<name>A0A645BWL9_9ZZZZ</name>
<accession>A0A645BWL9</accession>
<dbReference type="Pfam" id="PF01312">
    <property type="entry name" value="Bac_export_2"/>
    <property type="match status" value="1"/>
</dbReference>
<keyword evidence="9 12" id="KW-1133">Transmembrane helix</keyword>
<evidence type="ECO:0000256" key="3">
    <source>
        <dbReference type="ARBA" id="ARBA00021622"/>
    </source>
</evidence>
<dbReference type="PANTHER" id="PTHR30531:SF12">
    <property type="entry name" value="FLAGELLAR BIOSYNTHETIC PROTEIN FLHB"/>
    <property type="match status" value="1"/>
</dbReference>
<comment type="caution">
    <text evidence="13">The sequence shown here is derived from an EMBL/GenBank/DDBJ whole genome shotgun (WGS) entry which is preliminary data.</text>
</comment>
<dbReference type="PANTHER" id="PTHR30531">
    <property type="entry name" value="FLAGELLAR BIOSYNTHETIC PROTEIN FLHB"/>
    <property type="match status" value="1"/>
</dbReference>
<keyword evidence="6 12" id="KW-0812">Transmembrane</keyword>
<evidence type="ECO:0000256" key="9">
    <source>
        <dbReference type="ARBA" id="ARBA00022989"/>
    </source>
</evidence>
<dbReference type="Gene3D" id="3.40.1690.10">
    <property type="entry name" value="secretion proteins EscU"/>
    <property type="match status" value="1"/>
</dbReference>
<dbReference type="PRINTS" id="PR00950">
    <property type="entry name" value="TYPE3IMSPROT"/>
</dbReference>
<keyword evidence="13" id="KW-0282">Flagellum</keyword>
<evidence type="ECO:0000256" key="11">
    <source>
        <dbReference type="ARBA" id="ARBA00023225"/>
    </source>
</evidence>
<gene>
    <name evidence="13" type="primary">flhB_17</name>
    <name evidence="13" type="ORF">SDC9_114446</name>
</gene>
<evidence type="ECO:0000256" key="4">
    <source>
        <dbReference type="ARBA" id="ARBA00022448"/>
    </source>
</evidence>
<comment type="subcellular location">
    <subcellularLocation>
        <location evidence="1">Cell membrane</location>
        <topology evidence="1">Multi-pass membrane protein</topology>
    </subcellularLocation>
</comment>
<dbReference type="InterPro" id="IPR006136">
    <property type="entry name" value="FlhB"/>
</dbReference>
<keyword evidence="5" id="KW-1003">Cell membrane</keyword>
<evidence type="ECO:0000256" key="12">
    <source>
        <dbReference type="SAM" id="Phobius"/>
    </source>
</evidence>